<evidence type="ECO:0000313" key="2">
    <source>
        <dbReference type="Proteomes" id="UP000019335"/>
    </source>
</evidence>
<dbReference type="AlphaFoldDB" id="W7TW33"/>
<dbReference type="Proteomes" id="UP000019335">
    <property type="component" value="Chromosome 12"/>
</dbReference>
<organism evidence="1 2">
    <name type="scientific">Nannochloropsis gaditana</name>
    <dbReference type="NCBI Taxonomy" id="72520"/>
    <lineage>
        <taxon>Eukaryota</taxon>
        <taxon>Sar</taxon>
        <taxon>Stramenopiles</taxon>
        <taxon>Ochrophyta</taxon>
        <taxon>Eustigmatophyceae</taxon>
        <taxon>Eustigmatales</taxon>
        <taxon>Monodopsidaceae</taxon>
        <taxon>Nannochloropsis</taxon>
    </lineage>
</organism>
<reference evidence="1 2" key="1">
    <citation type="journal article" date="2014" name="Mol. Plant">
        <title>Chromosome Scale Genome Assembly and Transcriptome Profiling of Nannochloropsis gaditana in Nitrogen Depletion.</title>
        <authorList>
            <person name="Corteggiani Carpinelli E."/>
            <person name="Telatin A."/>
            <person name="Vitulo N."/>
            <person name="Forcato C."/>
            <person name="D'Angelo M."/>
            <person name="Schiavon R."/>
            <person name="Vezzi A."/>
            <person name="Giacometti G.M."/>
            <person name="Morosinotto T."/>
            <person name="Valle G."/>
        </authorList>
    </citation>
    <scope>NUCLEOTIDE SEQUENCE [LARGE SCALE GENOMIC DNA]</scope>
    <source>
        <strain evidence="1 2">B-31</strain>
    </source>
</reference>
<accession>W7TW33</accession>
<keyword evidence="2" id="KW-1185">Reference proteome</keyword>
<proteinExistence type="predicted"/>
<protein>
    <submittedName>
        <fullName evidence="1">Uncharacterized protein</fullName>
    </submittedName>
</protein>
<name>W7TW33_9STRA</name>
<dbReference type="EMBL" id="AZIL01001103">
    <property type="protein sequence ID" value="EWM24816.1"/>
    <property type="molecule type" value="Genomic_DNA"/>
</dbReference>
<comment type="caution">
    <text evidence="1">The sequence shown here is derived from an EMBL/GenBank/DDBJ whole genome shotgun (WGS) entry which is preliminary data.</text>
</comment>
<sequence>MKTVGAHQEDEVLPTDTNTAYTLTMTHTKASSPSLYYNGATTLPCPSWHLNTAEIFPCFASVEFDPGRQLSPSRSCYNVSFGFYKCLGAASRIISSLCILNVFHCVYVVPCTRGRTS</sequence>
<evidence type="ECO:0000313" key="1">
    <source>
        <dbReference type="EMBL" id="EWM24816.1"/>
    </source>
</evidence>
<gene>
    <name evidence="1" type="ORF">Naga_100294g9</name>
</gene>